<evidence type="ECO:0000313" key="3">
    <source>
        <dbReference type="Proteomes" id="UP001174136"/>
    </source>
</evidence>
<dbReference type="PANTHER" id="PTHR31958">
    <property type="entry name" value="COILED-COIL DOMAIN-CONTAINING PROTEIN 127"/>
    <property type="match status" value="1"/>
</dbReference>
<reference evidence="2" key="1">
    <citation type="journal article" date="2023" name="Front. Mar. Sci.">
        <title>A new Merluccius polli reference genome to investigate the effects of global change in West African waters.</title>
        <authorList>
            <person name="Mateo J.L."/>
            <person name="Blanco-Fernandez C."/>
            <person name="Garcia-Vazquez E."/>
            <person name="Machado-Schiaffino G."/>
        </authorList>
    </citation>
    <scope>NUCLEOTIDE SEQUENCE</scope>
    <source>
        <strain evidence="2">C29</strain>
        <tissue evidence="2">Fin</tissue>
    </source>
</reference>
<keyword evidence="1" id="KW-0175">Coiled coil</keyword>
<accession>A0AA47NBR1</accession>
<comment type="caution">
    <text evidence="2">The sequence shown here is derived from an EMBL/GenBank/DDBJ whole genome shotgun (WGS) entry which is preliminary data.</text>
</comment>
<dbReference type="Proteomes" id="UP001174136">
    <property type="component" value="Unassembled WGS sequence"/>
</dbReference>
<dbReference type="EMBL" id="JAOPHQ010000283">
    <property type="protein sequence ID" value="KAK0155590.1"/>
    <property type="molecule type" value="Genomic_DNA"/>
</dbReference>
<feature type="coiled-coil region" evidence="1">
    <location>
        <begin position="130"/>
        <end position="195"/>
    </location>
</feature>
<dbReference type="PANTHER" id="PTHR31958:SF2">
    <property type="entry name" value="COILED-COIL DOMAIN-CONTAINING PROTEIN 127"/>
    <property type="match status" value="1"/>
</dbReference>
<dbReference type="AlphaFoldDB" id="A0AA47NBR1"/>
<name>A0AA47NBR1_MERPO</name>
<protein>
    <submittedName>
        <fullName evidence="2">Coiled-coil domain-containing protein 127</fullName>
    </submittedName>
</protein>
<evidence type="ECO:0000256" key="1">
    <source>
        <dbReference type="SAM" id="Coils"/>
    </source>
</evidence>
<gene>
    <name evidence="2" type="primary">CCDC127</name>
    <name evidence="2" type="ORF">N1851_002069</name>
</gene>
<organism evidence="2 3">
    <name type="scientific">Merluccius polli</name>
    <name type="common">Benguela hake</name>
    <name type="synonym">Merluccius cadenati</name>
    <dbReference type="NCBI Taxonomy" id="89951"/>
    <lineage>
        <taxon>Eukaryota</taxon>
        <taxon>Metazoa</taxon>
        <taxon>Chordata</taxon>
        <taxon>Craniata</taxon>
        <taxon>Vertebrata</taxon>
        <taxon>Euteleostomi</taxon>
        <taxon>Actinopterygii</taxon>
        <taxon>Neopterygii</taxon>
        <taxon>Teleostei</taxon>
        <taxon>Neoteleostei</taxon>
        <taxon>Acanthomorphata</taxon>
        <taxon>Zeiogadaria</taxon>
        <taxon>Gadariae</taxon>
        <taxon>Gadiformes</taxon>
        <taxon>Gadoidei</taxon>
        <taxon>Merlucciidae</taxon>
        <taxon>Merluccius</taxon>
    </lineage>
</organism>
<evidence type="ECO:0000313" key="2">
    <source>
        <dbReference type="EMBL" id="KAK0155590.1"/>
    </source>
</evidence>
<dbReference type="InterPro" id="IPR034607">
    <property type="entry name" value="CCDC127"/>
</dbReference>
<proteinExistence type="predicted"/>
<keyword evidence="3" id="KW-1185">Reference proteome</keyword>
<sequence>MPWHLTVNRWQPTQTAADAVASYVSSMNNLNDPPRWNIEPDPGDRRAGGGNPWNYALLIPMLGLAAFRWIWTRESQREIHEVKVQCNEKVSSLRTEMEARYGESLTEVRRAAALLDIEVEKERQRVKGYKEAMLAQRLQVMEEKKQLKQERDGMEQEKQRMVQCGTAGAVLHDALEQEREAHQRAGAALRELEARLVERQNAYCSMLRPRAQRLEMEQEMLLNAGKEDLGQGVKLQRDLMDIFRKDKHCADVLNTDDRKNGSLMWVYLKYWQLQVTVEEHKRAHDAILSGKIGSRKTTVSVAGAFSGPPSMAFIWRRMSAVSLRTFS</sequence>